<accession>A0A0D5XTH4</accession>
<name>A0A0D5XTH4_9PSED</name>
<protein>
    <recommendedName>
        <fullName evidence="4">Lipoprotein</fullName>
    </recommendedName>
</protein>
<evidence type="ECO:0000313" key="3">
    <source>
        <dbReference type="Proteomes" id="UP000032748"/>
    </source>
</evidence>
<evidence type="ECO:0000256" key="1">
    <source>
        <dbReference type="SAM" id="SignalP"/>
    </source>
</evidence>
<keyword evidence="1" id="KW-0732">Signal</keyword>
<feature type="signal peptide" evidence="1">
    <location>
        <begin position="1"/>
        <end position="22"/>
    </location>
</feature>
<reference evidence="2 3" key="1">
    <citation type="journal article" date="2015" name="Mol. Plant Microbe Interact.">
        <title>Comparative Genomic Analysis of Pseudomonas chlororaphis PCL1606 Reveals New Insight into Antifungal Compounds Involved in Biocontrol.</title>
        <authorList>
            <person name="Calderon C.E."/>
            <person name="Ramos C."/>
            <person name="de Vicente A."/>
            <person name="Cazorla F.M."/>
        </authorList>
    </citation>
    <scope>NUCLEOTIDE SEQUENCE [LARGE SCALE GENOMIC DNA]</scope>
    <source>
        <strain evidence="2 3">PCL1606</strain>
    </source>
</reference>
<dbReference type="KEGG" id="pcz:PCL1606_05390"/>
<dbReference type="AlphaFoldDB" id="A0A0D5XTH4"/>
<organism evidence="2 3">
    <name type="scientific">Pseudomonas chlororaphis</name>
    <dbReference type="NCBI Taxonomy" id="587753"/>
    <lineage>
        <taxon>Bacteria</taxon>
        <taxon>Pseudomonadati</taxon>
        <taxon>Pseudomonadota</taxon>
        <taxon>Gammaproteobacteria</taxon>
        <taxon>Pseudomonadales</taxon>
        <taxon>Pseudomonadaceae</taxon>
        <taxon>Pseudomonas</taxon>
    </lineage>
</organism>
<dbReference type="PATRIC" id="fig|587753.10.peg.540"/>
<evidence type="ECO:0008006" key="4">
    <source>
        <dbReference type="Google" id="ProtNLM"/>
    </source>
</evidence>
<dbReference type="EMBL" id="CP011110">
    <property type="protein sequence ID" value="AKA21994.1"/>
    <property type="molecule type" value="Genomic_DNA"/>
</dbReference>
<proteinExistence type="predicted"/>
<gene>
    <name evidence="2" type="ORF">PCL1606_05390</name>
</gene>
<feature type="chain" id="PRO_5002299296" description="Lipoprotein" evidence="1">
    <location>
        <begin position="23"/>
        <end position="188"/>
    </location>
</feature>
<dbReference type="Proteomes" id="UP000032748">
    <property type="component" value="Chromosome"/>
</dbReference>
<sequence>MKRISCLLLAVALLAIGTWRIGAPVDERACADQPAYDGPLTRFVADYFKQNDERAWQEDTNVFDILASPEADGIARQPQRYYCEALALLESPARTQSEKVYTSILMLKLPIDHYLGLMDHSHHLYQAGRIDGTVLGFVLKPRGTALDYWWLPQWRSRFNRDAPLVFSAPQRADILSGKYWFDYPGAGF</sequence>
<evidence type="ECO:0000313" key="2">
    <source>
        <dbReference type="EMBL" id="AKA21994.1"/>
    </source>
</evidence>
<dbReference type="OrthoDB" id="6963489at2"/>
<dbReference type="RefSeq" id="WP_045880962.1">
    <property type="nucleotide sequence ID" value="NZ_CP011110.1"/>
</dbReference>